<dbReference type="InterPro" id="IPR006357">
    <property type="entry name" value="HAD-SF_hydro_IIA"/>
</dbReference>
<dbReference type="InterPro" id="IPR006353">
    <property type="entry name" value="HAD-SF_hydro_IIA_CECR5"/>
</dbReference>
<keyword evidence="3" id="KW-1185">Reference proteome</keyword>
<name>A0ABR1NS03_DIAER</name>
<dbReference type="SUPFAM" id="SSF56784">
    <property type="entry name" value="HAD-like"/>
    <property type="match status" value="1"/>
</dbReference>
<evidence type="ECO:0000313" key="3">
    <source>
        <dbReference type="Proteomes" id="UP001430848"/>
    </source>
</evidence>
<comment type="caution">
    <text evidence="2">The sequence shown here is derived from an EMBL/GenBank/DDBJ whole genome shotgun (WGS) entry which is preliminary data.</text>
</comment>
<accession>A0ABR1NS03</accession>
<dbReference type="PANTHER" id="PTHR14269:SF57">
    <property type="entry name" value="SUPERFAMILY HYDROLASE, PUTATIVE (AFU_ORTHOLOGUE AFUA_2G02580)-RELATED"/>
    <property type="match status" value="1"/>
</dbReference>
<dbReference type="InterPro" id="IPR050324">
    <property type="entry name" value="CDP-alcohol_PTase-I"/>
</dbReference>
<dbReference type="NCBIfam" id="TIGR01456">
    <property type="entry name" value="CECR5"/>
    <property type="match status" value="1"/>
</dbReference>
<organism evidence="2 3">
    <name type="scientific">Diaporthe eres</name>
    <name type="common">Phomopsis oblonga</name>
    <dbReference type="NCBI Taxonomy" id="83184"/>
    <lineage>
        <taxon>Eukaryota</taxon>
        <taxon>Fungi</taxon>
        <taxon>Dikarya</taxon>
        <taxon>Ascomycota</taxon>
        <taxon>Pezizomycotina</taxon>
        <taxon>Sordariomycetes</taxon>
        <taxon>Sordariomycetidae</taxon>
        <taxon>Diaporthales</taxon>
        <taxon>Diaporthaceae</taxon>
        <taxon>Diaporthe</taxon>
        <taxon>Diaporthe eres species complex</taxon>
    </lineage>
</organism>
<proteinExistence type="predicted"/>
<evidence type="ECO:0000313" key="2">
    <source>
        <dbReference type="EMBL" id="KAK7713080.1"/>
    </source>
</evidence>
<dbReference type="Pfam" id="PF13344">
    <property type="entry name" value="Hydrolase_6"/>
    <property type="match status" value="1"/>
</dbReference>
<sequence>MTDTTDMRPEELPRGLHLDQISLCSEKRVISKLQNATRDFAFAFDIDGVLLRGKVPLDGAKQTLETLQANSIPFILLTNGGGLTELDHAERLGLRLTMSIDEDQFVQSHTPFRTFVEQYKEEWIVVLGGHGSHVKELAAMYGFNPEKIITSSDIAKHHPSIHPFPEMTSAYHDQYGNIADDFSHEEEIAAVFVFTSPRDWCLDLQICVDLLLSANGRLGTRSKLNGDANLPNHGYQQDGQPLSPQWSTAHANPRLAQGAFRAALEGIWSSVTKGKAELQSWTCGKPTTTTYDYAEQVLQKYHQKIEPLSTSPIKTVYMIGDNPESDICGAALADETSSLAWRSVLVETGVHKADTVPAYTPTETKTNVWEAVRWAVSQETKVDIGECPDA</sequence>
<dbReference type="PANTHER" id="PTHR14269">
    <property type="entry name" value="CDP-DIACYLGLYCEROL--GLYCEROL-3-PHOSPHATE 3-PHOSPHATIDYLTRANSFERASE-RELATED"/>
    <property type="match status" value="1"/>
</dbReference>
<evidence type="ECO:0000256" key="1">
    <source>
        <dbReference type="SAM" id="MobiDB-lite"/>
    </source>
</evidence>
<dbReference type="NCBIfam" id="TIGR01460">
    <property type="entry name" value="HAD-SF-IIA"/>
    <property type="match status" value="1"/>
</dbReference>
<feature type="region of interest" description="Disordered" evidence="1">
    <location>
        <begin position="228"/>
        <end position="247"/>
    </location>
</feature>
<dbReference type="Gene3D" id="3.40.50.1000">
    <property type="entry name" value="HAD superfamily/HAD-like"/>
    <property type="match status" value="2"/>
</dbReference>
<dbReference type="InterPro" id="IPR036412">
    <property type="entry name" value="HAD-like_sf"/>
</dbReference>
<reference evidence="2 3" key="1">
    <citation type="submission" date="2024-02" db="EMBL/GenBank/DDBJ databases">
        <title>De novo assembly and annotation of 12 fungi associated with fruit tree decline syndrome in Ontario, Canada.</title>
        <authorList>
            <person name="Sulman M."/>
            <person name="Ellouze W."/>
            <person name="Ilyukhin E."/>
        </authorList>
    </citation>
    <scope>NUCLEOTIDE SEQUENCE [LARGE SCALE GENOMIC DNA]</scope>
    <source>
        <strain evidence="2 3">M169</strain>
    </source>
</reference>
<dbReference type="InterPro" id="IPR023214">
    <property type="entry name" value="HAD_sf"/>
</dbReference>
<dbReference type="EMBL" id="JAKNSF020000129">
    <property type="protein sequence ID" value="KAK7713080.1"/>
    <property type="molecule type" value="Genomic_DNA"/>
</dbReference>
<feature type="compositionally biased region" description="Polar residues" evidence="1">
    <location>
        <begin position="234"/>
        <end position="247"/>
    </location>
</feature>
<evidence type="ECO:0008006" key="4">
    <source>
        <dbReference type="Google" id="ProtNLM"/>
    </source>
</evidence>
<gene>
    <name evidence="2" type="ORF">SLS63_012162</name>
</gene>
<dbReference type="Pfam" id="PF13242">
    <property type="entry name" value="Hydrolase_like"/>
    <property type="match status" value="1"/>
</dbReference>
<protein>
    <recommendedName>
        <fullName evidence="4">HAD-superfamily hydrolase</fullName>
    </recommendedName>
</protein>
<dbReference type="Proteomes" id="UP001430848">
    <property type="component" value="Unassembled WGS sequence"/>
</dbReference>